<dbReference type="PANTHER" id="PTHR31917:SF162">
    <property type="entry name" value="AGENET DOMAIN-CONTAINING PROTEIN"/>
    <property type="match status" value="1"/>
</dbReference>
<dbReference type="PANTHER" id="PTHR31917">
    <property type="entry name" value="AGENET DOMAIN-CONTAINING PROTEIN-RELATED"/>
    <property type="match status" value="1"/>
</dbReference>
<name>A0A9Q0F174_9ROSI</name>
<reference evidence="5" key="2">
    <citation type="journal article" date="2023" name="Plants (Basel)">
        <title>Annotation of the Turnera subulata (Passifloraceae) Draft Genome Reveals the S-Locus Evolved after the Divergence of Turneroideae from Passifloroideae in a Stepwise Manner.</title>
        <authorList>
            <person name="Henning P.M."/>
            <person name="Roalson E.H."/>
            <person name="Mir W."/>
            <person name="McCubbin A.G."/>
            <person name="Shore J.S."/>
        </authorList>
    </citation>
    <scope>NUCLEOTIDE SEQUENCE</scope>
    <source>
        <strain evidence="5">F60SS</strain>
    </source>
</reference>
<dbReference type="Proteomes" id="UP001141552">
    <property type="component" value="Unassembled WGS sequence"/>
</dbReference>
<protein>
    <recommendedName>
        <fullName evidence="4">Agenet domain-containing protein</fullName>
    </recommendedName>
</protein>
<evidence type="ECO:0000256" key="3">
    <source>
        <dbReference type="SAM" id="Coils"/>
    </source>
</evidence>
<dbReference type="Pfam" id="PF05266">
    <property type="entry name" value="DUF724"/>
    <property type="match status" value="1"/>
</dbReference>
<evidence type="ECO:0000256" key="2">
    <source>
        <dbReference type="ARBA" id="ARBA00022604"/>
    </source>
</evidence>
<evidence type="ECO:0000313" key="5">
    <source>
        <dbReference type="EMBL" id="KAJ4822052.1"/>
    </source>
</evidence>
<keyword evidence="2" id="KW-0341">Growth regulation</keyword>
<dbReference type="Gene3D" id="1.10.287.1490">
    <property type="match status" value="1"/>
</dbReference>
<dbReference type="AlphaFoldDB" id="A0A9Q0F174"/>
<dbReference type="InterPro" id="IPR014002">
    <property type="entry name" value="Agenet_dom_plant"/>
</dbReference>
<keyword evidence="6" id="KW-1185">Reference proteome</keyword>
<keyword evidence="3" id="KW-0175">Coiled coil</keyword>
<keyword evidence="1" id="KW-0813">Transport</keyword>
<feature type="coiled-coil region" evidence="3">
    <location>
        <begin position="307"/>
        <end position="418"/>
    </location>
</feature>
<reference evidence="5" key="1">
    <citation type="submission" date="2022-02" db="EMBL/GenBank/DDBJ databases">
        <authorList>
            <person name="Henning P.M."/>
            <person name="McCubbin A.G."/>
            <person name="Shore J.S."/>
        </authorList>
    </citation>
    <scope>NUCLEOTIDE SEQUENCE</scope>
    <source>
        <strain evidence="5">F60SS</strain>
        <tissue evidence="5">Leaves</tissue>
    </source>
</reference>
<feature type="domain" description="Agenet" evidence="4">
    <location>
        <begin position="18"/>
        <end position="74"/>
    </location>
</feature>
<evidence type="ECO:0000259" key="4">
    <source>
        <dbReference type="SMART" id="SM00743"/>
    </source>
</evidence>
<evidence type="ECO:0000313" key="6">
    <source>
        <dbReference type="Proteomes" id="UP001141552"/>
    </source>
</evidence>
<dbReference type="OrthoDB" id="1154930at2759"/>
<dbReference type="InterPro" id="IPR007930">
    <property type="entry name" value="DUF724"/>
</dbReference>
<sequence length="420" mass="47008">MEEAIPPSHGGCPRIEVNGFKVLDVVDVFEDFTWRVGFISQVLPENTYVVHIKKKNTVKEVPCWKLRPHVFLVNGNWVSKPQLLSISPISDEQHAAGGSDEAEVIDDTDMFYPSCDEEDYLQLDDETHTLTTVEPAGACEMDMEDLPTEAGELTTMTTGKEPTGEEPNAAGDNATEMDTHEAATNVAELSTETCLSPAGPTEPLVDPEWHLVKSPHMLQLWNDVESLDGFRVIPQRPHFRPLAKCTEISREGYAIGHMITFNNLVQKATTLKIDDARSSFDKCLESLSEKGTFGFNVEPIEARLNDMLAVKDSREKLQNEARNAYAQIAEIEKEKLKLEESVQGITSEKSKLVEEVESLTEKLKILRKKLSDVKDKLRGEKPKLKKKDREIAALQGQVDAAKARILELEHEFERLAVAPM</sequence>
<accession>A0A9Q0F174</accession>
<proteinExistence type="predicted"/>
<dbReference type="EMBL" id="JAKUCV010007770">
    <property type="protein sequence ID" value="KAJ4822052.1"/>
    <property type="molecule type" value="Genomic_DNA"/>
</dbReference>
<evidence type="ECO:0000256" key="1">
    <source>
        <dbReference type="ARBA" id="ARBA00022448"/>
    </source>
</evidence>
<dbReference type="SMART" id="SM00743">
    <property type="entry name" value="Agenet"/>
    <property type="match status" value="1"/>
</dbReference>
<organism evidence="5 6">
    <name type="scientific">Turnera subulata</name>
    <dbReference type="NCBI Taxonomy" id="218843"/>
    <lineage>
        <taxon>Eukaryota</taxon>
        <taxon>Viridiplantae</taxon>
        <taxon>Streptophyta</taxon>
        <taxon>Embryophyta</taxon>
        <taxon>Tracheophyta</taxon>
        <taxon>Spermatophyta</taxon>
        <taxon>Magnoliopsida</taxon>
        <taxon>eudicotyledons</taxon>
        <taxon>Gunneridae</taxon>
        <taxon>Pentapetalae</taxon>
        <taxon>rosids</taxon>
        <taxon>fabids</taxon>
        <taxon>Malpighiales</taxon>
        <taxon>Passifloraceae</taxon>
        <taxon>Turnera</taxon>
    </lineage>
</organism>
<comment type="caution">
    <text evidence="5">The sequence shown here is derived from an EMBL/GenBank/DDBJ whole genome shotgun (WGS) entry which is preliminary data.</text>
</comment>
<gene>
    <name evidence="5" type="ORF">Tsubulata_036887</name>
</gene>